<sequence length="558" mass="60718">MADKIPASLYWPDSQESVSKLLKAGIMPATFARRMRLVNLLSQTAIGNIDPALHEPYNVYDLNDLLNKQVSHDAIIDVFSSEELKATLKTGNVSHLEEIQDPSIPTARGLRIGALKEAFSTPFDALNIMLAMKTKMVLNLMDQCGHTIGAIREKCPKLFGDEFMFPEGGDPSDSDIIWAIRFHIMPYINYSTGEMTDEWYMEWNEKHPHLEPYPLSFNFAPNSMAASSWFYRSPFSLTSIFPGPPSTSMRRYGSLWNCCKKTSDPTADVTIGYTTLTMDPDDVQNLTVTDVLGTCPTDIYTWQIESGDGALDVLEGTAVTFTAPSGSGGCAQPAVINLLCNSVQVDSISIVINPCPVAATINYTTLGMAVDEVQALSVTVSSWGCGTPTYDWAIASGGGSLSSPTGATVDYTAPSSNPECANNATIELSCDGNLIDSITIAVNGDMVNDPAYGIWNYSFNTCCGTQSTEWCPADFNCSGNFYSNPSITFEKVWKDTRCFDPVIDVTINKCNNDTLTTCSCPGSTCMQDYWDSVGFTGIYKDVRTGTQKTNGCCPEAAI</sequence>
<evidence type="ECO:0000313" key="1">
    <source>
        <dbReference type="EMBL" id="KKN16176.1"/>
    </source>
</evidence>
<reference evidence="1" key="1">
    <citation type="journal article" date="2015" name="Nature">
        <title>Complex archaea that bridge the gap between prokaryotes and eukaryotes.</title>
        <authorList>
            <person name="Spang A."/>
            <person name="Saw J.H."/>
            <person name="Jorgensen S.L."/>
            <person name="Zaremba-Niedzwiedzka K."/>
            <person name="Martijn J."/>
            <person name="Lind A.E."/>
            <person name="van Eijk R."/>
            <person name="Schleper C."/>
            <person name="Guy L."/>
            <person name="Ettema T.J."/>
        </authorList>
    </citation>
    <scope>NUCLEOTIDE SEQUENCE</scope>
</reference>
<dbReference type="EMBL" id="LAZR01003640">
    <property type="protein sequence ID" value="KKN16176.1"/>
    <property type="molecule type" value="Genomic_DNA"/>
</dbReference>
<proteinExistence type="predicted"/>
<accession>A0A0F9QST5</accession>
<name>A0A0F9QST5_9ZZZZ</name>
<gene>
    <name evidence="1" type="ORF">LCGC14_0978480</name>
</gene>
<protein>
    <submittedName>
        <fullName evidence="1">Uncharacterized protein</fullName>
    </submittedName>
</protein>
<comment type="caution">
    <text evidence="1">The sequence shown here is derived from an EMBL/GenBank/DDBJ whole genome shotgun (WGS) entry which is preliminary data.</text>
</comment>
<dbReference type="AlphaFoldDB" id="A0A0F9QST5"/>
<organism evidence="1">
    <name type="scientific">marine sediment metagenome</name>
    <dbReference type="NCBI Taxonomy" id="412755"/>
    <lineage>
        <taxon>unclassified sequences</taxon>
        <taxon>metagenomes</taxon>
        <taxon>ecological metagenomes</taxon>
    </lineage>
</organism>